<name>A0A183U914_TOXCA</name>
<dbReference type="WBParaSite" id="TCNE_0000498401-mRNA-1">
    <property type="protein sequence ID" value="TCNE_0000498401-mRNA-1"/>
    <property type="gene ID" value="TCNE_0000498401"/>
</dbReference>
<proteinExistence type="predicted"/>
<reference evidence="2" key="1">
    <citation type="submission" date="2016-06" db="UniProtKB">
        <authorList>
            <consortium name="WormBaseParasite"/>
        </authorList>
    </citation>
    <scope>IDENTIFICATION</scope>
</reference>
<organism evidence="1 2">
    <name type="scientific">Toxocara canis</name>
    <name type="common">Canine roundworm</name>
    <dbReference type="NCBI Taxonomy" id="6265"/>
    <lineage>
        <taxon>Eukaryota</taxon>
        <taxon>Metazoa</taxon>
        <taxon>Ecdysozoa</taxon>
        <taxon>Nematoda</taxon>
        <taxon>Chromadorea</taxon>
        <taxon>Rhabditida</taxon>
        <taxon>Spirurina</taxon>
        <taxon>Ascaridomorpha</taxon>
        <taxon>Ascaridoidea</taxon>
        <taxon>Toxocaridae</taxon>
        <taxon>Toxocara</taxon>
    </lineage>
</organism>
<evidence type="ECO:0000313" key="1">
    <source>
        <dbReference type="Proteomes" id="UP000050794"/>
    </source>
</evidence>
<accession>A0A183U914</accession>
<keyword evidence="1" id="KW-1185">Reference proteome</keyword>
<sequence length="76" mass="8730">LTSSMFGVRTATPPSCGHLQHILVILSITMSDMDQRKCRFVCYKSLKKNLTAKKFVRLQEGGRKRRQNSSEFIEIL</sequence>
<dbReference type="Proteomes" id="UP000050794">
    <property type="component" value="Unassembled WGS sequence"/>
</dbReference>
<protein>
    <submittedName>
        <fullName evidence="2">Ovule protein</fullName>
    </submittedName>
</protein>
<dbReference type="AlphaFoldDB" id="A0A183U914"/>
<evidence type="ECO:0000313" key="2">
    <source>
        <dbReference type="WBParaSite" id="TCNE_0000498401-mRNA-1"/>
    </source>
</evidence>